<dbReference type="AlphaFoldDB" id="A0AAJ4LV69"/>
<evidence type="ECO:0000313" key="2">
    <source>
        <dbReference type="Proteomes" id="UP000594435"/>
    </source>
</evidence>
<evidence type="ECO:0000313" key="1">
    <source>
        <dbReference type="EMBL" id="QPL54802.1"/>
    </source>
</evidence>
<sequence length="162" mass="18208">MDAKQLTEFVVRPELKRLGLWSEAAEQLVIGTIFTESRGKYLKQHGNGPALGIIQMEPATHDDIWLNFLKYKLRLAAKVLDSIGNDFFLDRANPPVDATELIANLRYAVAMCRVHYLRVPEALPPAGDIPALARYWKKHYNTHLGAGAVSDFVDKFPKGIIH</sequence>
<organism evidence="1 2">
    <name type="scientific">Vibrio navarrensis</name>
    <dbReference type="NCBI Taxonomy" id="29495"/>
    <lineage>
        <taxon>Bacteria</taxon>
        <taxon>Pseudomonadati</taxon>
        <taxon>Pseudomonadota</taxon>
        <taxon>Gammaproteobacteria</taxon>
        <taxon>Vibrionales</taxon>
        <taxon>Vibrionaceae</taxon>
        <taxon>Vibrio</taxon>
    </lineage>
</organism>
<accession>A0AAJ4LV69</accession>
<protein>
    <recommendedName>
        <fullName evidence="3">Transglycosylase SLT domain-containing protein</fullName>
    </recommendedName>
</protein>
<dbReference type="Proteomes" id="UP000594435">
    <property type="component" value="Chromosome 1"/>
</dbReference>
<dbReference type="EMBL" id="CP065217">
    <property type="protein sequence ID" value="QPL54802.1"/>
    <property type="molecule type" value="Genomic_DNA"/>
</dbReference>
<name>A0AAJ4LV69_9VIBR</name>
<reference evidence="1 2" key="1">
    <citation type="submission" date="2020-11" db="EMBL/GenBank/DDBJ databases">
        <title>Complete and Circularized Genome Assembly of a human isolate of Vibrio navarrensis biotype pommerensis with MiSeq and MinION Sequence Data.</title>
        <authorList>
            <person name="Schwartz K."/>
            <person name="Borowiak M."/>
            <person name="Deneke C."/>
            <person name="Balau V."/>
            <person name="Metelmann C."/>
            <person name="Strauch E."/>
        </authorList>
    </citation>
    <scope>NUCLEOTIDE SEQUENCE [LARGE SCALE GENOMIC DNA]</scope>
    <source>
        <strain evidence="1 2">20-VB00237</strain>
    </source>
</reference>
<gene>
    <name evidence="1" type="ORF">I3X05_06675</name>
</gene>
<evidence type="ECO:0008006" key="3">
    <source>
        <dbReference type="Google" id="ProtNLM"/>
    </source>
</evidence>
<dbReference type="RefSeq" id="WP_337971046.1">
    <property type="nucleotide sequence ID" value="NZ_CP065217.1"/>
</dbReference>
<proteinExistence type="predicted"/>